<feature type="transmembrane region" description="Helical" evidence="2">
    <location>
        <begin position="185"/>
        <end position="202"/>
    </location>
</feature>
<evidence type="ECO:0008006" key="5">
    <source>
        <dbReference type="Google" id="ProtNLM"/>
    </source>
</evidence>
<feature type="transmembrane region" description="Helical" evidence="2">
    <location>
        <begin position="159"/>
        <end position="179"/>
    </location>
</feature>
<gene>
    <name evidence="3" type="ORF">EBB54_19510</name>
</gene>
<comment type="caution">
    <text evidence="3">The sequence shown here is derived from an EMBL/GenBank/DDBJ whole genome shotgun (WGS) entry which is preliminary data.</text>
</comment>
<accession>A0A426DK73</accession>
<evidence type="ECO:0000256" key="1">
    <source>
        <dbReference type="SAM" id="MobiDB-lite"/>
    </source>
</evidence>
<keyword evidence="2" id="KW-0472">Membrane</keyword>
<organism evidence="3 4">
    <name type="scientific">Schaedlerella arabinosiphila</name>
    <dbReference type="NCBI Taxonomy" id="2044587"/>
    <lineage>
        <taxon>Bacteria</taxon>
        <taxon>Bacillati</taxon>
        <taxon>Bacillota</taxon>
        <taxon>Clostridia</taxon>
        <taxon>Lachnospirales</taxon>
        <taxon>Lachnospiraceae</taxon>
        <taxon>Schaedlerella</taxon>
    </lineage>
</organism>
<keyword evidence="2" id="KW-0812">Transmembrane</keyword>
<dbReference type="EMBL" id="RHJS01000002">
    <property type="protein sequence ID" value="RRK33280.1"/>
    <property type="molecule type" value="Genomic_DNA"/>
</dbReference>
<feature type="region of interest" description="Disordered" evidence="1">
    <location>
        <begin position="1"/>
        <end position="100"/>
    </location>
</feature>
<dbReference type="AlphaFoldDB" id="A0A426DK73"/>
<name>A0A426DK73_9FIRM</name>
<protein>
    <recommendedName>
        <fullName evidence="5">DUF2335 domain-containing protein</fullName>
    </recommendedName>
</protein>
<evidence type="ECO:0000313" key="4">
    <source>
        <dbReference type="Proteomes" id="UP000274920"/>
    </source>
</evidence>
<evidence type="ECO:0000256" key="2">
    <source>
        <dbReference type="SAM" id="Phobius"/>
    </source>
</evidence>
<proteinExistence type="predicted"/>
<dbReference type="Proteomes" id="UP000274920">
    <property type="component" value="Unassembled WGS sequence"/>
</dbReference>
<sequence length="208" mass="23590">MAEEVIRMQEGTETPSEPMGTVISMESVKPAAENVAQQREQEEGNTQEQVPEAVQAGPVSEEAPKPAKETAPGPVFYEPPQREREEEPESGGHAGESARGWKKKRGSDFFHLRKDLEDFTREDWILSRIPQEDLMEYLRMEQKNSEMLRNAKEIKEKRIFTTLQIALSMSAIVAVVALLKDNPTVLVNILYITGIVIALWIWRGKQDK</sequence>
<evidence type="ECO:0000313" key="3">
    <source>
        <dbReference type="EMBL" id="RRK33280.1"/>
    </source>
</evidence>
<keyword evidence="4" id="KW-1185">Reference proteome</keyword>
<reference evidence="3" key="1">
    <citation type="submission" date="2018-10" db="EMBL/GenBank/DDBJ databases">
        <title>Schaedlerella arabinophila gen. nov. sp. nov., isolated from the mouse intestinal tract and comparative analysis with the genome of the closely related altered Schaedler flora strain ASF502.</title>
        <authorList>
            <person name="Miyake S."/>
            <person name="Soh M."/>
            <person name="Seedorf H."/>
        </authorList>
    </citation>
    <scope>NUCLEOTIDE SEQUENCE [LARGE SCALE GENOMIC DNA]</scope>
    <source>
        <strain evidence="3">DSM 106076</strain>
    </source>
</reference>
<dbReference type="RefSeq" id="WP_125128588.1">
    <property type="nucleotide sequence ID" value="NZ_RHJS01000002.1"/>
</dbReference>
<keyword evidence="2" id="KW-1133">Transmembrane helix</keyword>